<evidence type="ECO:0000256" key="1">
    <source>
        <dbReference type="ARBA" id="ARBA00023015"/>
    </source>
</evidence>
<keyword evidence="6" id="KW-1185">Reference proteome</keyword>
<dbReference type="EMBL" id="RBKU01000001">
    <property type="protein sequence ID" value="RKR82062.1"/>
    <property type="molecule type" value="Genomic_DNA"/>
</dbReference>
<organism evidence="5 6">
    <name type="scientific">Mucilaginibacter gracilis</name>
    <dbReference type="NCBI Taxonomy" id="423350"/>
    <lineage>
        <taxon>Bacteria</taxon>
        <taxon>Pseudomonadati</taxon>
        <taxon>Bacteroidota</taxon>
        <taxon>Sphingobacteriia</taxon>
        <taxon>Sphingobacteriales</taxon>
        <taxon>Sphingobacteriaceae</taxon>
        <taxon>Mucilaginibacter</taxon>
    </lineage>
</organism>
<evidence type="ECO:0000313" key="6">
    <source>
        <dbReference type="Proteomes" id="UP000268007"/>
    </source>
</evidence>
<keyword evidence="3" id="KW-0804">Transcription</keyword>
<dbReference type="OrthoDB" id="323290at2"/>
<dbReference type="GO" id="GO:0043565">
    <property type="term" value="F:sequence-specific DNA binding"/>
    <property type="evidence" value="ECO:0007669"/>
    <property type="project" value="InterPro"/>
</dbReference>
<dbReference type="GO" id="GO:0003700">
    <property type="term" value="F:DNA-binding transcription factor activity"/>
    <property type="evidence" value="ECO:0007669"/>
    <property type="project" value="InterPro"/>
</dbReference>
<dbReference type="PANTHER" id="PTHR46796">
    <property type="entry name" value="HTH-TYPE TRANSCRIPTIONAL ACTIVATOR RHAS-RELATED"/>
    <property type="match status" value="1"/>
</dbReference>
<dbReference type="Pfam" id="PF20240">
    <property type="entry name" value="DUF6597"/>
    <property type="match status" value="1"/>
</dbReference>
<proteinExistence type="predicted"/>
<dbReference type="PANTHER" id="PTHR46796:SF13">
    <property type="entry name" value="HTH-TYPE TRANSCRIPTIONAL ACTIVATOR RHAS"/>
    <property type="match status" value="1"/>
</dbReference>
<comment type="caution">
    <text evidence="5">The sequence shown here is derived from an EMBL/GenBank/DDBJ whole genome shotgun (WGS) entry which is preliminary data.</text>
</comment>
<reference evidence="5 6" key="1">
    <citation type="submission" date="2018-10" db="EMBL/GenBank/DDBJ databases">
        <title>Genomic Encyclopedia of Archaeal and Bacterial Type Strains, Phase II (KMG-II): from individual species to whole genera.</title>
        <authorList>
            <person name="Goeker M."/>
        </authorList>
    </citation>
    <scope>NUCLEOTIDE SEQUENCE [LARGE SCALE GENOMIC DNA]</scope>
    <source>
        <strain evidence="5 6">DSM 18602</strain>
    </source>
</reference>
<dbReference type="InterPro" id="IPR050204">
    <property type="entry name" value="AraC_XylS_family_regulators"/>
</dbReference>
<dbReference type="InterPro" id="IPR018060">
    <property type="entry name" value="HTH_AraC"/>
</dbReference>
<feature type="domain" description="HTH araC/xylS-type" evidence="4">
    <location>
        <begin position="165"/>
        <end position="265"/>
    </location>
</feature>
<protein>
    <submittedName>
        <fullName evidence="5">AraC-like DNA-binding protein</fullName>
    </submittedName>
</protein>
<accession>A0A495J006</accession>
<dbReference type="AlphaFoldDB" id="A0A495J006"/>
<evidence type="ECO:0000259" key="4">
    <source>
        <dbReference type="PROSITE" id="PS01124"/>
    </source>
</evidence>
<dbReference type="Gene3D" id="1.10.10.60">
    <property type="entry name" value="Homeodomain-like"/>
    <property type="match status" value="1"/>
</dbReference>
<dbReference type="InterPro" id="IPR046532">
    <property type="entry name" value="DUF6597"/>
</dbReference>
<evidence type="ECO:0000256" key="3">
    <source>
        <dbReference type="ARBA" id="ARBA00023163"/>
    </source>
</evidence>
<dbReference type="PROSITE" id="PS01124">
    <property type="entry name" value="HTH_ARAC_FAMILY_2"/>
    <property type="match status" value="1"/>
</dbReference>
<name>A0A495J006_9SPHI</name>
<evidence type="ECO:0000313" key="5">
    <source>
        <dbReference type="EMBL" id="RKR82062.1"/>
    </source>
</evidence>
<gene>
    <name evidence="5" type="ORF">BDD43_2229</name>
</gene>
<dbReference type="RefSeq" id="WP_121197693.1">
    <property type="nucleotide sequence ID" value="NZ_RBKU01000001.1"/>
</dbReference>
<evidence type="ECO:0000256" key="2">
    <source>
        <dbReference type="ARBA" id="ARBA00023125"/>
    </source>
</evidence>
<sequence>MEIIKTYPTVLQDHIRSFYTVKAKDVSSLLKQGDLRGQHRLPDGTLDLVFNLGDPVEISRNGGAFQEMPTAAVTGLYPDSSLVRYLGRVHLVGAVLLPGSAHLFIREVLTQFRAATIDASLIFGGNVTLLLEQLHEVQAEPEKHRLVEGFLNGYLRGNREQDTFDRIGAAIRQVHRYHGAIDMRVLRAHCCMSERNFRRKFNEYVGMGPKQYAGIVRIKELMKRYEPSKSNYLELLTDSGYTDHAHFNKDFQRVVGMGPNTYFKTQAAVDKAFIDLI</sequence>
<keyword evidence="2 5" id="KW-0238">DNA-binding</keyword>
<dbReference type="Pfam" id="PF12833">
    <property type="entry name" value="HTH_18"/>
    <property type="match status" value="1"/>
</dbReference>
<dbReference type="SMART" id="SM00342">
    <property type="entry name" value="HTH_ARAC"/>
    <property type="match status" value="1"/>
</dbReference>
<keyword evidence="1" id="KW-0805">Transcription regulation</keyword>
<dbReference type="Proteomes" id="UP000268007">
    <property type="component" value="Unassembled WGS sequence"/>
</dbReference>